<dbReference type="Gene3D" id="2.40.70.10">
    <property type="entry name" value="Acid Proteases"/>
    <property type="match status" value="1"/>
</dbReference>
<dbReference type="CDD" id="cd01647">
    <property type="entry name" value="RT_LTR"/>
    <property type="match status" value="1"/>
</dbReference>
<dbReference type="GO" id="GO:0003677">
    <property type="term" value="F:DNA binding"/>
    <property type="evidence" value="ECO:0007669"/>
    <property type="project" value="UniProtKB-KW"/>
</dbReference>
<evidence type="ECO:0000259" key="17">
    <source>
        <dbReference type="PROSITE" id="PS50994"/>
    </source>
</evidence>
<feature type="compositionally biased region" description="Pro residues" evidence="16">
    <location>
        <begin position="202"/>
        <end position="212"/>
    </location>
</feature>
<keyword evidence="9" id="KW-0460">Magnesium</keyword>
<dbReference type="Pfam" id="PF17921">
    <property type="entry name" value="Integrase_H2C2"/>
    <property type="match status" value="1"/>
</dbReference>
<keyword evidence="12" id="KW-0239">DNA-directed DNA polymerase</keyword>
<sequence length="1355" mass="154333">MSDHNTRSKSITNLEEVVLKLTVNQNEITTRLDAITPSPQSDDHHSVHSDAPPYTPHLRLDVPQFDGTDPMGWIFKISQFFEYHRTPEVDRLRIVSFYMDGPTLSWFQWLHQNNMIPSWQDFLQALEVRFAPSYYEDPRGSFFKLTQKGSVQDYLNEFERLANRILLYFWVKPRDPPRGSSIATTDFRNRLSTSSSIGQPLLPIPSRPPTPISTPSKPHYKKLTHEEMLARHEKGLCYNCDEKFSPSHKCKGRFFLLVAIDEDDDVQGEPSRLEADPSMLNLEGVDLGQSEAQISFNALAGLPAPEALRIVGHISNQPITILVDGGSTHNFIQDRVARFLNLDSQPTNTLRVMVGNGSEIESHNICPGVELKMQGHKFMVDLHVLPISCADVVLGIQWLKDLGPVVTDYSQLTMKFIRDGKFVEFKADAPPKPSDISAQQVKRILQTRGAAGFFHIRILPTTPSQILPNTQIAPTHHMPQIATLLHKYSQLFQKPTSLPPSRSMDHQIHLLPDSSPVSVRPYRYPHFQKAEIEKQIEEMLSDGMIQPSHSPFSSLVLLVKKKDGSWRFCVDFRALNAISIKDKFPIPTIDELLDELEGASWFSKLDLRQGYHQFGCLKLIFLKLLFVRTMGIMSILSCCLGFQILRGSYSTLRADLPTIDTGHCLFAQQQVEYLGHMVSAAGVAPEHSKIQVMLDLATSFYDQSITWRFIKGYATIASLLTALLKKDAFLWTTEAQAAFDTLKKAMTEAPVLALPNFDLPFVLETDASGLAMGAVLMQEGHPIAFHSKLFCPKLMRSSTYVRELNAITVAVKKWLQYLLGHSFTILTDHHSLKELMKQVIQTPEQQVYLSKLLGFDYSIQYKTGRTNVEVDALSRPFDFGDSQLFILSMPRLLFLEELHKVLLTSPDFVQLFKEEHYNIHQDLLLYKGKIWLNHDNPFIPVLLEEFHKTPLSGHTGVAKTLSRLQHNFYWKGMREDVQHFVAHCATCLQTKYETKRPVGLLQPLSIPVEPWVDLSLGFITDLPIFQGYTVILVVVYRFSKGAHFGMLPTHFTSFKVEQLFLEMVCKYHGFPRNLVSDRDRIFISKFWRELFRLCGTKLRMSTSFHPETDGQTEVLNRVLEQYLRSMWYYNTTTHSAIGMSPFKVMYGKEPPSIPQYLVGSSSVEAVDSLLSTRQDMLIALQKKLQKVQDQMKVVVDSKRRKVEYQVDDWKSIRGSAYEKRGKHFYGPFRILERLGLVAYKLELPSNSKIHPVFHCSVLKAHLGPLPDHQVELPAETHGNSLTITPMAILDSKIDKSTNPLVKLVLVQWKGLAPEDTTWEDWNELQLNYHLEDKVTFLGNGNDSNSGPNEVTNTIN</sequence>
<dbReference type="FunFam" id="1.10.340.70:FF:000001">
    <property type="entry name" value="Retrovirus-related Pol polyprotein from transposon gypsy-like Protein"/>
    <property type="match status" value="1"/>
</dbReference>
<accession>A0AAQ3NR42</accession>
<keyword evidence="2" id="KW-0808">Transferase</keyword>
<dbReference type="CDD" id="cd09274">
    <property type="entry name" value="RNase_HI_RT_Ty3"/>
    <property type="match status" value="1"/>
</dbReference>
<dbReference type="Gene3D" id="3.10.10.10">
    <property type="entry name" value="HIV Type 1 Reverse Transcriptase, subunit A, domain 1"/>
    <property type="match status" value="1"/>
</dbReference>
<dbReference type="SUPFAM" id="SSF50630">
    <property type="entry name" value="Acid proteases"/>
    <property type="match status" value="1"/>
</dbReference>
<evidence type="ECO:0000256" key="2">
    <source>
        <dbReference type="ARBA" id="ARBA00022679"/>
    </source>
</evidence>
<dbReference type="Pfam" id="PF24626">
    <property type="entry name" value="SH3_Tf2-1"/>
    <property type="match status" value="1"/>
</dbReference>
<dbReference type="Pfam" id="PF17919">
    <property type="entry name" value="RT_RNaseH_2"/>
    <property type="match status" value="1"/>
</dbReference>
<evidence type="ECO:0000256" key="11">
    <source>
        <dbReference type="ARBA" id="ARBA00022918"/>
    </source>
</evidence>
<dbReference type="InterPro" id="IPR050951">
    <property type="entry name" value="Retrovirus_Pol_polyprotein"/>
</dbReference>
<feature type="domain" description="Integrase catalytic" evidence="17">
    <location>
        <begin position="1003"/>
        <end position="1170"/>
    </location>
</feature>
<dbReference type="CDD" id="cd00303">
    <property type="entry name" value="retropepsin_like"/>
    <property type="match status" value="1"/>
</dbReference>
<dbReference type="SUPFAM" id="SSF53098">
    <property type="entry name" value="Ribonuclease H-like"/>
    <property type="match status" value="1"/>
</dbReference>
<dbReference type="Pfam" id="PF08284">
    <property type="entry name" value="RVP_2"/>
    <property type="match status" value="1"/>
</dbReference>
<dbReference type="Gene3D" id="1.10.340.70">
    <property type="match status" value="1"/>
</dbReference>
<feature type="region of interest" description="Disordered" evidence="16">
    <location>
        <begin position="34"/>
        <end position="54"/>
    </location>
</feature>
<dbReference type="InterPro" id="IPR023780">
    <property type="entry name" value="Chromo_domain"/>
</dbReference>
<evidence type="ECO:0000256" key="12">
    <source>
        <dbReference type="ARBA" id="ARBA00022932"/>
    </source>
</evidence>
<keyword evidence="14" id="KW-0233">DNA recombination</keyword>
<evidence type="ECO:0000256" key="14">
    <source>
        <dbReference type="ARBA" id="ARBA00023172"/>
    </source>
</evidence>
<keyword evidence="8" id="KW-0378">Hydrolase</keyword>
<dbReference type="InterPro" id="IPR056924">
    <property type="entry name" value="SH3_Tf2-1"/>
</dbReference>
<dbReference type="InterPro" id="IPR016197">
    <property type="entry name" value="Chromo-like_dom_sf"/>
</dbReference>
<dbReference type="GO" id="GO:0004190">
    <property type="term" value="F:aspartic-type endopeptidase activity"/>
    <property type="evidence" value="ECO:0007669"/>
    <property type="project" value="UniProtKB-KW"/>
</dbReference>
<dbReference type="InterPro" id="IPR021109">
    <property type="entry name" value="Peptidase_aspartic_dom_sf"/>
</dbReference>
<dbReference type="SUPFAM" id="SSF54160">
    <property type="entry name" value="Chromo domain-like"/>
    <property type="match status" value="1"/>
</dbReference>
<dbReference type="PANTHER" id="PTHR37984">
    <property type="entry name" value="PROTEIN CBG26694"/>
    <property type="match status" value="1"/>
</dbReference>
<reference evidence="18 19" key="1">
    <citation type="journal article" date="2023" name="Life. Sci Alliance">
        <title>Evolutionary insights into 3D genome organization and epigenetic landscape of Vigna mungo.</title>
        <authorList>
            <person name="Junaid A."/>
            <person name="Singh B."/>
            <person name="Bhatia S."/>
        </authorList>
    </citation>
    <scope>NUCLEOTIDE SEQUENCE [LARGE SCALE GENOMIC DNA]</scope>
    <source>
        <strain evidence="18">Urdbean</strain>
    </source>
</reference>
<dbReference type="InterPro" id="IPR012337">
    <property type="entry name" value="RNaseH-like_sf"/>
</dbReference>
<evidence type="ECO:0000256" key="16">
    <source>
        <dbReference type="SAM" id="MobiDB-lite"/>
    </source>
</evidence>
<evidence type="ECO:0000256" key="15">
    <source>
        <dbReference type="ARBA" id="ARBA00023268"/>
    </source>
</evidence>
<dbReference type="Pfam" id="PF00078">
    <property type="entry name" value="RVT_1"/>
    <property type="match status" value="1"/>
</dbReference>
<evidence type="ECO:0000256" key="13">
    <source>
        <dbReference type="ARBA" id="ARBA00023125"/>
    </source>
</evidence>
<evidence type="ECO:0000256" key="6">
    <source>
        <dbReference type="ARBA" id="ARBA00022750"/>
    </source>
</evidence>
<evidence type="ECO:0000313" key="19">
    <source>
        <dbReference type="Proteomes" id="UP001374535"/>
    </source>
</evidence>
<dbReference type="InterPro" id="IPR005162">
    <property type="entry name" value="Retrotrans_gag_dom"/>
</dbReference>
<dbReference type="GO" id="GO:0003964">
    <property type="term" value="F:RNA-directed DNA polymerase activity"/>
    <property type="evidence" value="ECO:0007669"/>
    <property type="project" value="UniProtKB-KW"/>
</dbReference>
<dbReference type="InterPro" id="IPR036397">
    <property type="entry name" value="RNaseH_sf"/>
</dbReference>
<feature type="region of interest" description="Disordered" evidence="16">
    <location>
        <begin position="193"/>
        <end position="219"/>
    </location>
</feature>
<dbReference type="GO" id="GO:0046872">
    <property type="term" value="F:metal ion binding"/>
    <property type="evidence" value="ECO:0007669"/>
    <property type="project" value="UniProtKB-KW"/>
</dbReference>
<dbReference type="GO" id="GO:0003887">
    <property type="term" value="F:DNA-directed DNA polymerase activity"/>
    <property type="evidence" value="ECO:0007669"/>
    <property type="project" value="UniProtKB-KW"/>
</dbReference>
<gene>
    <name evidence="18" type="ORF">V8G54_011183</name>
</gene>
<keyword evidence="13" id="KW-0238">DNA-binding</keyword>
<evidence type="ECO:0000256" key="7">
    <source>
        <dbReference type="ARBA" id="ARBA00022759"/>
    </source>
</evidence>
<evidence type="ECO:0000313" key="18">
    <source>
        <dbReference type="EMBL" id="WVZ13617.1"/>
    </source>
</evidence>
<dbReference type="GO" id="GO:0006508">
    <property type="term" value="P:proteolysis"/>
    <property type="evidence" value="ECO:0007669"/>
    <property type="project" value="UniProtKB-KW"/>
</dbReference>
<name>A0AAQ3NR42_VIGMU</name>
<dbReference type="GO" id="GO:0004519">
    <property type="term" value="F:endonuclease activity"/>
    <property type="evidence" value="ECO:0007669"/>
    <property type="project" value="UniProtKB-KW"/>
</dbReference>
<dbReference type="InterPro" id="IPR043502">
    <property type="entry name" value="DNA/RNA_pol_sf"/>
</dbReference>
<protein>
    <recommendedName>
        <fullName evidence="17">Integrase catalytic domain-containing protein</fullName>
    </recommendedName>
</protein>
<keyword evidence="3" id="KW-0548">Nucleotidyltransferase</keyword>
<dbReference type="Gene3D" id="3.10.20.370">
    <property type="match status" value="1"/>
</dbReference>
<keyword evidence="5" id="KW-0479">Metal-binding</keyword>
<keyword evidence="7" id="KW-0255">Endonuclease</keyword>
<keyword evidence="10" id="KW-0229">DNA integration</keyword>
<dbReference type="InterPro" id="IPR000477">
    <property type="entry name" value="RT_dom"/>
</dbReference>
<dbReference type="CDD" id="cd00024">
    <property type="entry name" value="CD_CSD"/>
    <property type="match status" value="1"/>
</dbReference>
<dbReference type="GO" id="GO:0015074">
    <property type="term" value="P:DNA integration"/>
    <property type="evidence" value="ECO:0007669"/>
    <property type="project" value="UniProtKB-KW"/>
</dbReference>
<dbReference type="Gene3D" id="3.30.420.10">
    <property type="entry name" value="Ribonuclease H-like superfamily/Ribonuclease H"/>
    <property type="match status" value="1"/>
</dbReference>
<dbReference type="SUPFAM" id="SSF56672">
    <property type="entry name" value="DNA/RNA polymerases"/>
    <property type="match status" value="1"/>
</dbReference>
<dbReference type="PROSITE" id="PS50994">
    <property type="entry name" value="INTEGRASE"/>
    <property type="match status" value="1"/>
</dbReference>
<evidence type="ECO:0000256" key="9">
    <source>
        <dbReference type="ARBA" id="ARBA00022842"/>
    </source>
</evidence>
<organism evidence="18 19">
    <name type="scientific">Vigna mungo</name>
    <name type="common">Black gram</name>
    <name type="synonym">Phaseolus mungo</name>
    <dbReference type="NCBI Taxonomy" id="3915"/>
    <lineage>
        <taxon>Eukaryota</taxon>
        <taxon>Viridiplantae</taxon>
        <taxon>Streptophyta</taxon>
        <taxon>Embryophyta</taxon>
        <taxon>Tracheophyta</taxon>
        <taxon>Spermatophyta</taxon>
        <taxon>Magnoliopsida</taxon>
        <taxon>eudicotyledons</taxon>
        <taxon>Gunneridae</taxon>
        <taxon>Pentapetalae</taxon>
        <taxon>rosids</taxon>
        <taxon>fabids</taxon>
        <taxon>Fabales</taxon>
        <taxon>Fabaceae</taxon>
        <taxon>Papilionoideae</taxon>
        <taxon>50 kb inversion clade</taxon>
        <taxon>NPAAA clade</taxon>
        <taxon>indigoferoid/millettioid clade</taxon>
        <taxon>Phaseoleae</taxon>
        <taxon>Vigna</taxon>
    </lineage>
</organism>
<keyword evidence="4" id="KW-0540">Nuclease</keyword>
<dbReference type="EMBL" id="CP144697">
    <property type="protein sequence ID" value="WVZ13617.1"/>
    <property type="molecule type" value="Genomic_DNA"/>
</dbReference>
<keyword evidence="6" id="KW-0064">Aspartyl protease</keyword>
<evidence type="ECO:0000256" key="3">
    <source>
        <dbReference type="ARBA" id="ARBA00022695"/>
    </source>
</evidence>
<evidence type="ECO:0000256" key="4">
    <source>
        <dbReference type="ARBA" id="ARBA00022722"/>
    </source>
</evidence>
<dbReference type="InterPro" id="IPR041588">
    <property type="entry name" value="Integrase_H2C2"/>
</dbReference>
<dbReference type="Pfam" id="PF00385">
    <property type="entry name" value="Chromo"/>
    <property type="match status" value="1"/>
</dbReference>
<dbReference type="Proteomes" id="UP001374535">
    <property type="component" value="Chromosome 4"/>
</dbReference>
<keyword evidence="11" id="KW-0695">RNA-directed DNA polymerase</keyword>
<dbReference type="Pfam" id="PF03732">
    <property type="entry name" value="Retrotrans_gag"/>
    <property type="match status" value="1"/>
</dbReference>
<dbReference type="GO" id="GO:0006310">
    <property type="term" value="P:DNA recombination"/>
    <property type="evidence" value="ECO:0007669"/>
    <property type="project" value="UniProtKB-KW"/>
</dbReference>
<dbReference type="InterPro" id="IPR001584">
    <property type="entry name" value="Integrase_cat-core"/>
</dbReference>
<evidence type="ECO:0000256" key="8">
    <source>
        <dbReference type="ARBA" id="ARBA00022801"/>
    </source>
</evidence>
<evidence type="ECO:0000256" key="5">
    <source>
        <dbReference type="ARBA" id="ARBA00022723"/>
    </source>
</evidence>
<dbReference type="Gene3D" id="3.30.70.270">
    <property type="match status" value="2"/>
</dbReference>
<keyword evidence="19" id="KW-1185">Reference proteome</keyword>
<evidence type="ECO:0000256" key="10">
    <source>
        <dbReference type="ARBA" id="ARBA00022908"/>
    </source>
</evidence>
<proteinExistence type="predicted"/>
<dbReference type="InterPro" id="IPR043128">
    <property type="entry name" value="Rev_trsase/Diguanyl_cyclase"/>
</dbReference>
<dbReference type="InterPro" id="IPR041577">
    <property type="entry name" value="RT_RNaseH_2"/>
</dbReference>
<dbReference type="PANTHER" id="PTHR37984:SF5">
    <property type="entry name" value="PROTEIN NYNRIN-LIKE"/>
    <property type="match status" value="1"/>
</dbReference>
<keyword evidence="1" id="KW-0645">Protease</keyword>
<evidence type="ECO:0000256" key="1">
    <source>
        <dbReference type="ARBA" id="ARBA00022670"/>
    </source>
</evidence>
<keyword evidence="15" id="KW-0511">Multifunctional enzyme</keyword>